<dbReference type="EMBL" id="KN846984">
    <property type="protein sequence ID" value="KIW95024.1"/>
    <property type="molecule type" value="Genomic_DNA"/>
</dbReference>
<dbReference type="GeneID" id="27696533"/>
<dbReference type="RefSeq" id="XP_016621693.1">
    <property type="nucleotide sequence ID" value="XM_016761355.1"/>
</dbReference>
<evidence type="ECO:0000313" key="3">
    <source>
        <dbReference type="Proteomes" id="UP000053789"/>
    </source>
</evidence>
<dbReference type="Proteomes" id="UP000053789">
    <property type="component" value="Unassembled WGS sequence"/>
</dbReference>
<feature type="transmembrane region" description="Helical" evidence="1">
    <location>
        <begin position="653"/>
        <end position="674"/>
    </location>
</feature>
<keyword evidence="1" id="KW-0812">Transmembrane</keyword>
<sequence>MGKTEVAASSATAVNESTSPASSSIRTRIQVWYNSVFWVVSLLFLSLGWLACIIALLVLNFKGYIAGASASCGVRSCNDNPWSQNWQHTTDRLDKSDHNILGALQLVAKALEIWFIFLAGSLMLDLTMLLARNGDGLPFRCLVLPSDFGELMSFKSPSLWKSPLSPRTGSVPLPSTTGNTRRRTIYLLITFAALLSIVCNLMGPATAVLLLPTLGWRTITVPEYQQVVGIGASKPPGSSEILTCSSTQMADGQYSCLQGGVGDLRYITDESINFQSLMRFSFNITGTVPALPIIPSRQTLNRISIDFNEWSFSGEQSNFTSAAEFAGPGLTSSMYRAFRNAQQVIRRRQAPGYLFSCDCMGAFLPSSVTQITAKKYVRCFDFMAVLGGPSTGFSSNVFENLYPVSYTIEGSPISTMCIRTGPGWSHSENAHAQFYLANSSSTPVTTNVYSSDRAIYLNSSNYECPKQSTTSESASSPCDWDALFATEPTPLLRNVSMNPLITEYIFSDDSTTSWCSSFVFPRLATYVFDTSPITNPFSTVTMEDEGPLALGGAVDPIYVDPNWILAAWNVDRNGTLSNEQAFVGEEDFIVSVETPTFASELSDPQSIIVAQSLSLIDYTLQPASPDSAGVQSLVVNFLVHVWSYGLDSRTSKVGVTIAIAGCVVALAKIVVGLATRTVSRDNLDFIMKSLEQSPPPKSGAKSFHDLDEKIKTRVRFMMENEPDAEIKVGKF</sequence>
<feature type="transmembrane region" description="Helical" evidence="1">
    <location>
        <begin position="185"/>
        <end position="211"/>
    </location>
</feature>
<gene>
    <name evidence="2" type="ORF">Z519_03605</name>
</gene>
<feature type="transmembrane region" description="Helical" evidence="1">
    <location>
        <begin position="36"/>
        <end position="59"/>
    </location>
</feature>
<proteinExistence type="predicted"/>
<dbReference type="AlphaFoldDB" id="A0A0D2IE40"/>
<evidence type="ECO:0000256" key="1">
    <source>
        <dbReference type="SAM" id="Phobius"/>
    </source>
</evidence>
<keyword evidence="3" id="KW-1185">Reference proteome</keyword>
<evidence type="ECO:0008006" key="4">
    <source>
        <dbReference type="Google" id="ProtNLM"/>
    </source>
</evidence>
<dbReference type="OrthoDB" id="5342924at2759"/>
<keyword evidence="1" id="KW-0472">Membrane</keyword>
<dbReference type="HOGENOM" id="CLU_026395_0_0_1"/>
<accession>A0A0D2IE40</accession>
<organism evidence="2 3">
    <name type="scientific">Cladophialophora bantiana (strain ATCC 10958 / CBS 173.52 / CDC B-1940 / NIH 8579)</name>
    <name type="common">Xylohypha bantiana</name>
    <dbReference type="NCBI Taxonomy" id="1442370"/>
    <lineage>
        <taxon>Eukaryota</taxon>
        <taxon>Fungi</taxon>
        <taxon>Dikarya</taxon>
        <taxon>Ascomycota</taxon>
        <taxon>Pezizomycotina</taxon>
        <taxon>Eurotiomycetes</taxon>
        <taxon>Chaetothyriomycetidae</taxon>
        <taxon>Chaetothyriales</taxon>
        <taxon>Herpotrichiellaceae</taxon>
        <taxon>Cladophialophora</taxon>
    </lineage>
</organism>
<keyword evidence="1" id="KW-1133">Transmembrane helix</keyword>
<reference evidence="2" key="1">
    <citation type="submission" date="2015-01" db="EMBL/GenBank/DDBJ databases">
        <title>The Genome Sequence of Cladophialophora bantiana CBS 173.52.</title>
        <authorList>
            <consortium name="The Broad Institute Genomics Platform"/>
            <person name="Cuomo C."/>
            <person name="de Hoog S."/>
            <person name="Gorbushina A."/>
            <person name="Stielow B."/>
            <person name="Teixiera M."/>
            <person name="Abouelleil A."/>
            <person name="Chapman S.B."/>
            <person name="Priest M."/>
            <person name="Young S.K."/>
            <person name="Wortman J."/>
            <person name="Nusbaum C."/>
            <person name="Birren B."/>
        </authorList>
    </citation>
    <scope>NUCLEOTIDE SEQUENCE [LARGE SCALE GENOMIC DNA]</scope>
    <source>
        <strain evidence="2">CBS 173.52</strain>
    </source>
</reference>
<dbReference type="VEuPathDB" id="FungiDB:Z519_03605"/>
<protein>
    <recommendedName>
        <fullName evidence="4">Ig-like domain-containing protein</fullName>
    </recommendedName>
</protein>
<evidence type="ECO:0000313" key="2">
    <source>
        <dbReference type="EMBL" id="KIW95024.1"/>
    </source>
</evidence>
<name>A0A0D2IE40_CLAB1</name>